<feature type="transmembrane region" description="Helical" evidence="8">
    <location>
        <begin position="80"/>
        <end position="101"/>
    </location>
</feature>
<evidence type="ECO:0000259" key="9">
    <source>
        <dbReference type="Pfam" id="PF00892"/>
    </source>
</evidence>
<proteinExistence type="inferred from homology"/>
<dbReference type="GO" id="GO:0005886">
    <property type="term" value="C:plasma membrane"/>
    <property type="evidence" value="ECO:0007669"/>
    <property type="project" value="UniProtKB-SubCell"/>
</dbReference>
<keyword evidence="11" id="KW-1185">Reference proteome</keyword>
<feature type="domain" description="EamA" evidence="9">
    <location>
        <begin position="163"/>
        <end position="291"/>
    </location>
</feature>
<evidence type="ECO:0000256" key="4">
    <source>
        <dbReference type="ARBA" id="ARBA00022475"/>
    </source>
</evidence>
<feature type="transmembrane region" description="Helical" evidence="8">
    <location>
        <begin position="224"/>
        <end position="241"/>
    </location>
</feature>
<name>A0A8J7FLR9_9GAMM</name>
<keyword evidence="5 8" id="KW-0812">Transmembrane</keyword>
<dbReference type="InterPro" id="IPR000620">
    <property type="entry name" value="EamA_dom"/>
</dbReference>
<evidence type="ECO:0000313" key="11">
    <source>
        <dbReference type="Proteomes" id="UP000640333"/>
    </source>
</evidence>
<evidence type="ECO:0000256" key="2">
    <source>
        <dbReference type="ARBA" id="ARBA00007362"/>
    </source>
</evidence>
<evidence type="ECO:0000256" key="1">
    <source>
        <dbReference type="ARBA" id="ARBA00004651"/>
    </source>
</evidence>
<dbReference type="PANTHER" id="PTHR22911">
    <property type="entry name" value="ACYL-MALONYL CONDENSING ENZYME-RELATED"/>
    <property type="match status" value="1"/>
</dbReference>
<feature type="transmembrane region" description="Helical" evidence="8">
    <location>
        <begin position="187"/>
        <end position="204"/>
    </location>
</feature>
<evidence type="ECO:0000256" key="3">
    <source>
        <dbReference type="ARBA" id="ARBA00022448"/>
    </source>
</evidence>
<feature type="domain" description="EamA" evidence="9">
    <location>
        <begin position="17"/>
        <end position="150"/>
    </location>
</feature>
<feature type="transmembrane region" description="Helical" evidence="8">
    <location>
        <begin position="248"/>
        <end position="268"/>
    </location>
</feature>
<gene>
    <name evidence="10" type="primary">rarD</name>
    <name evidence="10" type="ORF">IOQ59_15000</name>
</gene>
<feature type="transmembrane region" description="Helical" evidence="8">
    <location>
        <begin position="47"/>
        <end position="68"/>
    </location>
</feature>
<feature type="transmembrane region" description="Helical" evidence="8">
    <location>
        <begin position="136"/>
        <end position="153"/>
    </location>
</feature>
<comment type="subcellular location">
    <subcellularLocation>
        <location evidence="1">Cell membrane</location>
        <topology evidence="1">Multi-pass membrane protein</topology>
    </subcellularLocation>
</comment>
<dbReference type="PANTHER" id="PTHR22911:SF137">
    <property type="entry name" value="SOLUTE CARRIER FAMILY 35 MEMBER G2-RELATED"/>
    <property type="match status" value="1"/>
</dbReference>
<keyword evidence="6 8" id="KW-1133">Transmembrane helix</keyword>
<evidence type="ECO:0000256" key="5">
    <source>
        <dbReference type="ARBA" id="ARBA00022692"/>
    </source>
</evidence>
<feature type="transmembrane region" description="Helical" evidence="8">
    <location>
        <begin position="274"/>
        <end position="297"/>
    </location>
</feature>
<sequence>MPHNTAPQSPDKAAQQGLIYALFAYGIWGLFPLFFKQVSDLPPLEVLAHRVIWASLFTALILTLIRGWKNSIPHLKNPRIWFTLGLSAILIAVNWGVFIYAVTDGQVLASSLGYFLTPIINVLLGTLVLGEKQDKLRKIALVLAGTGVLWQIIALGELPWISLVLACSFGIYGLIRKQAPVDTLSGLLIETLVLCPVALIYWFWLVDSGQDHFISSGSDAGRMIAMGVLTSLPLLAFAAAAQRLSLTVIGFLTYLAPTGHFLLAVFLYEEPFGIHQLISFALIWCALFVFSSSALFARKPR</sequence>
<evidence type="ECO:0000256" key="7">
    <source>
        <dbReference type="ARBA" id="ARBA00023136"/>
    </source>
</evidence>
<organism evidence="10 11">
    <name type="scientific">Pontibacterium sinense</name>
    <dbReference type="NCBI Taxonomy" id="2781979"/>
    <lineage>
        <taxon>Bacteria</taxon>
        <taxon>Pseudomonadati</taxon>
        <taxon>Pseudomonadota</taxon>
        <taxon>Gammaproteobacteria</taxon>
        <taxon>Oceanospirillales</taxon>
        <taxon>Oceanospirillaceae</taxon>
        <taxon>Pontibacterium</taxon>
    </lineage>
</organism>
<dbReference type="SUPFAM" id="SSF103481">
    <property type="entry name" value="Multidrug resistance efflux transporter EmrE"/>
    <property type="match status" value="2"/>
</dbReference>
<dbReference type="NCBIfam" id="TIGR00688">
    <property type="entry name" value="rarD"/>
    <property type="match status" value="1"/>
</dbReference>
<reference evidence="10" key="1">
    <citation type="submission" date="2020-10" db="EMBL/GenBank/DDBJ databases">
        <title>Bacterium isolated from coastal waters sediment.</title>
        <authorList>
            <person name="Chen R.-J."/>
            <person name="Lu D.-C."/>
            <person name="Zhu K.-L."/>
            <person name="Du Z.-J."/>
        </authorList>
    </citation>
    <scope>NUCLEOTIDE SEQUENCE</scope>
    <source>
        <strain evidence="10">N1Y112</strain>
    </source>
</reference>
<dbReference type="EMBL" id="JADEYS010000016">
    <property type="protein sequence ID" value="MBE9398563.1"/>
    <property type="molecule type" value="Genomic_DNA"/>
</dbReference>
<dbReference type="Pfam" id="PF00892">
    <property type="entry name" value="EamA"/>
    <property type="match status" value="2"/>
</dbReference>
<feature type="transmembrane region" description="Helical" evidence="8">
    <location>
        <begin position="159"/>
        <end position="175"/>
    </location>
</feature>
<dbReference type="InterPro" id="IPR004626">
    <property type="entry name" value="RarD"/>
</dbReference>
<evidence type="ECO:0000256" key="8">
    <source>
        <dbReference type="SAM" id="Phobius"/>
    </source>
</evidence>
<evidence type="ECO:0000313" key="10">
    <source>
        <dbReference type="EMBL" id="MBE9398563.1"/>
    </source>
</evidence>
<dbReference type="Proteomes" id="UP000640333">
    <property type="component" value="Unassembled WGS sequence"/>
</dbReference>
<comment type="caution">
    <text evidence="10">The sequence shown here is derived from an EMBL/GenBank/DDBJ whole genome shotgun (WGS) entry which is preliminary data.</text>
</comment>
<keyword evidence="3" id="KW-0813">Transport</keyword>
<evidence type="ECO:0000256" key="6">
    <source>
        <dbReference type="ARBA" id="ARBA00022989"/>
    </source>
</evidence>
<accession>A0A8J7FLR9</accession>
<dbReference type="RefSeq" id="WP_193954197.1">
    <property type="nucleotide sequence ID" value="NZ_JADEYS010000016.1"/>
</dbReference>
<keyword evidence="4" id="KW-1003">Cell membrane</keyword>
<dbReference type="AlphaFoldDB" id="A0A8J7FLR9"/>
<comment type="similarity">
    <text evidence="2">Belongs to the EamA transporter family.</text>
</comment>
<keyword evidence="7 8" id="KW-0472">Membrane</keyword>
<dbReference type="InterPro" id="IPR037185">
    <property type="entry name" value="EmrE-like"/>
</dbReference>
<feature type="transmembrane region" description="Helical" evidence="8">
    <location>
        <begin position="17"/>
        <end position="35"/>
    </location>
</feature>
<feature type="transmembrane region" description="Helical" evidence="8">
    <location>
        <begin position="107"/>
        <end position="129"/>
    </location>
</feature>
<protein>
    <submittedName>
        <fullName evidence="10">EamA family transporter RarD</fullName>
    </submittedName>
</protein>